<dbReference type="InterPro" id="IPR004155">
    <property type="entry name" value="PBS_lyase_HEAT"/>
</dbReference>
<protein>
    <recommendedName>
        <fullName evidence="5">Aminopeptidase N</fullName>
        <ecNumber evidence="4">3.4.11.2</ecNumber>
    </recommendedName>
    <alternativeName>
        <fullName evidence="12">Alanine aminopeptidase</fullName>
    </alternativeName>
    <alternativeName>
        <fullName evidence="13">Lysyl aminopeptidase</fullName>
    </alternativeName>
</protein>
<dbReference type="SUPFAM" id="SSF63737">
    <property type="entry name" value="Leukotriene A4 hydrolase N-terminal domain"/>
    <property type="match status" value="1"/>
</dbReference>
<dbReference type="Proteomes" id="UP000001880">
    <property type="component" value="Chromosome"/>
</dbReference>
<keyword evidence="10" id="KW-0862">Zinc</keyword>
<dbReference type="Gene3D" id="1.25.10.10">
    <property type="entry name" value="Leucine-rich Repeat Variant"/>
    <property type="match status" value="2"/>
</dbReference>
<dbReference type="GO" id="GO:0070006">
    <property type="term" value="F:metalloaminopeptidase activity"/>
    <property type="evidence" value="ECO:0007669"/>
    <property type="project" value="TreeGrafter"/>
</dbReference>
<dbReference type="PRINTS" id="PR00756">
    <property type="entry name" value="ALADIPTASE"/>
</dbReference>
<dbReference type="Pfam" id="PF13646">
    <property type="entry name" value="HEAT_2"/>
    <property type="match status" value="2"/>
</dbReference>
<name>D0LYM6_HALO1</name>
<evidence type="ECO:0000256" key="9">
    <source>
        <dbReference type="ARBA" id="ARBA00022801"/>
    </source>
</evidence>
<evidence type="ECO:0000256" key="5">
    <source>
        <dbReference type="ARBA" id="ARBA00015611"/>
    </source>
</evidence>
<evidence type="ECO:0000256" key="8">
    <source>
        <dbReference type="ARBA" id="ARBA00022723"/>
    </source>
</evidence>
<gene>
    <name evidence="17" type="ordered locus">Hoch_5408</name>
</gene>
<feature type="region of interest" description="Disordered" evidence="14">
    <location>
        <begin position="853"/>
        <end position="905"/>
    </location>
</feature>
<dbReference type="GO" id="GO:0008270">
    <property type="term" value="F:zinc ion binding"/>
    <property type="evidence" value="ECO:0007669"/>
    <property type="project" value="InterPro"/>
</dbReference>
<evidence type="ECO:0000313" key="18">
    <source>
        <dbReference type="Proteomes" id="UP000001880"/>
    </source>
</evidence>
<evidence type="ECO:0000256" key="1">
    <source>
        <dbReference type="ARBA" id="ARBA00000098"/>
    </source>
</evidence>
<dbReference type="AlphaFoldDB" id="D0LYM6"/>
<keyword evidence="11" id="KW-0482">Metalloprotease</keyword>
<dbReference type="GO" id="GO:0005737">
    <property type="term" value="C:cytoplasm"/>
    <property type="evidence" value="ECO:0007669"/>
    <property type="project" value="TreeGrafter"/>
</dbReference>
<dbReference type="Pfam" id="PF17900">
    <property type="entry name" value="Peptidase_M1_N"/>
    <property type="match status" value="1"/>
</dbReference>
<dbReference type="eggNOG" id="COG0308">
    <property type="taxonomic scope" value="Bacteria"/>
</dbReference>
<evidence type="ECO:0000256" key="13">
    <source>
        <dbReference type="ARBA" id="ARBA00031533"/>
    </source>
</evidence>
<dbReference type="HOGENOM" id="CLU_014298_0_1_7"/>
<dbReference type="InterPro" id="IPR045357">
    <property type="entry name" value="Aminopeptidase_N-like_N"/>
</dbReference>
<dbReference type="GO" id="GO:0016020">
    <property type="term" value="C:membrane"/>
    <property type="evidence" value="ECO:0007669"/>
    <property type="project" value="TreeGrafter"/>
</dbReference>
<evidence type="ECO:0000256" key="12">
    <source>
        <dbReference type="ARBA" id="ARBA00029811"/>
    </source>
</evidence>
<keyword evidence="18" id="KW-1185">Reference proteome</keyword>
<comment type="cofactor">
    <cofactor evidence="2">
        <name>Zn(2+)</name>
        <dbReference type="ChEBI" id="CHEBI:29105"/>
    </cofactor>
</comment>
<dbReference type="CDD" id="cd09603">
    <property type="entry name" value="M1_APN_like"/>
    <property type="match status" value="1"/>
</dbReference>
<evidence type="ECO:0000256" key="14">
    <source>
        <dbReference type="SAM" id="MobiDB-lite"/>
    </source>
</evidence>
<dbReference type="eggNOG" id="COG1413">
    <property type="taxonomic scope" value="Bacteria"/>
</dbReference>
<dbReference type="Pfam" id="PF01433">
    <property type="entry name" value="Peptidase_M1"/>
    <property type="match status" value="1"/>
</dbReference>
<feature type="domain" description="Aminopeptidase N-like N-terminal" evidence="16">
    <location>
        <begin position="106"/>
        <end position="214"/>
    </location>
</feature>
<evidence type="ECO:0000256" key="4">
    <source>
        <dbReference type="ARBA" id="ARBA00012564"/>
    </source>
</evidence>
<dbReference type="EMBL" id="CP001804">
    <property type="protein sequence ID" value="ACY17892.1"/>
    <property type="molecule type" value="Genomic_DNA"/>
</dbReference>
<comment type="catalytic activity">
    <reaction evidence="1">
        <text>Release of an N-terminal amino acid, Xaa-|-Yaa- from a peptide, amide or arylamide. Xaa is preferably Ala, but may be most amino acids including Pro (slow action). When a terminal hydrophobic residue is followed by a prolyl residue, the two may be released as an intact Xaa-Pro dipeptide.</text>
        <dbReference type="EC" id="3.4.11.2"/>
    </reaction>
</comment>
<dbReference type="InterPro" id="IPR042097">
    <property type="entry name" value="Aminopeptidase_N-like_N_sf"/>
</dbReference>
<dbReference type="Gene3D" id="2.60.40.1730">
    <property type="entry name" value="tricorn interacting facor f3 domain"/>
    <property type="match status" value="1"/>
</dbReference>
<dbReference type="GO" id="GO:0042277">
    <property type="term" value="F:peptide binding"/>
    <property type="evidence" value="ECO:0007669"/>
    <property type="project" value="TreeGrafter"/>
</dbReference>
<accession>D0LYM6</accession>
<dbReference type="InterPro" id="IPR027268">
    <property type="entry name" value="Peptidase_M4/M1_CTD_sf"/>
</dbReference>
<evidence type="ECO:0000256" key="7">
    <source>
        <dbReference type="ARBA" id="ARBA00022670"/>
    </source>
</evidence>
<dbReference type="RefSeq" id="WP_012830484.1">
    <property type="nucleotide sequence ID" value="NC_013440.1"/>
</dbReference>
<dbReference type="PANTHER" id="PTHR11533:SF174">
    <property type="entry name" value="PUROMYCIN-SENSITIVE AMINOPEPTIDASE-RELATED"/>
    <property type="match status" value="1"/>
</dbReference>
<dbReference type="GO" id="GO:0006508">
    <property type="term" value="P:proteolysis"/>
    <property type="evidence" value="ECO:0007669"/>
    <property type="project" value="UniProtKB-KW"/>
</dbReference>
<dbReference type="SMART" id="SM00567">
    <property type="entry name" value="EZ_HEAT"/>
    <property type="match status" value="5"/>
</dbReference>
<dbReference type="InterPro" id="IPR050344">
    <property type="entry name" value="Peptidase_M1_aminopeptidases"/>
</dbReference>
<reference evidence="17 18" key="1">
    <citation type="journal article" date="2010" name="Stand. Genomic Sci.">
        <title>Complete genome sequence of Haliangium ochraceum type strain (SMP-2).</title>
        <authorList>
            <consortium name="US DOE Joint Genome Institute (JGI-PGF)"/>
            <person name="Ivanova N."/>
            <person name="Daum C."/>
            <person name="Lang E."/>
            <person name="Abt B."/>
            <person name="Kopitz M."/>
            <person name="Saunders E."/>
            <person name="Lapidus A."/>
            <person name="Lucas S."/>
            <person name="Glavina Del Rio T."/>
            <person name="Nolan M."/>
            <person name="Tice H."/>
            <person name="Copeland A."/>
            <person name="Cheng J.F."/>
            <person name="Chen F."/>
            <person name="Bruce D."/>
            <person name="Goodwin L."/>
            <person name="Pitluck S."/>
            <person name="Mavromatis K."/>
            <person name="Pati A."/>
            <person name="Mikhailova N."/>
            <person name="Chen A."/>
            <person name="Palaniappan K."/>
            <person name="Land M."/>
            <person name="Hauser L."/>
            <person name="Chang Y.J."/>
            <person name="Jeffries C.D."/>
            <person name="Detter J.C."/>
            <person name="Brettin T."/>
            <person name="Rohde M."/>
            <person name="Goker M."/>
            <person name="Bristow J."/>
            <person name="Markowitz V."/>
            <person name="Eisen J.A."/>
            <person name="Hugenholtz P."/>
            <person name="Kyrpides N.C."/>
            <person name="Klenk H.P."/>
        </authorList>
    </citation>
    <scope>NUCLEOTIDE SEQUENCE [LARGE SCALE GENOMIC DNA]</scope>
    <source>
        <strain evidence="18">DSM 14365 / CIP 107738 / JCM 11303 / AJ 13395 / SMP-2</strain>
    </source>
</reference>
<dbReference type="Pfam" id="PF03130">
    <property type="entry name" value="HEAT_PBS"/>
    <property type="match status" value="1"/>
</dbReference>
<dbReference type="GO" id="GO:0043171">
    <property type="term" value="P:peptide catabolic process"/>
    <property type="evidence" value="ECO:0007669"/>
    <property type="project" value="TreeGrafter"/>
</dbReference>
<organism evidence="17 18">
    <name type="scientific">Haliangium ochraceum (strain DSM 14365 / JCM 11303 / SMP-2)</name>
    <dbReference type="NCBI Taxonomy" id="502025"/>
    <lineage>
        <taxon>Bacteria</taxon>
        <taxon>Pseudomonadati</taxon>
        <taxon>Myxococcota</taxon>
        <taxon>Polyangia</taxon>
        <taxon>Haliangiales</taxon>
        <taxon>Kofleriaceae</taxon>
        <taxon>Haliangium</taxon>
    </lineage>
</organism>
<dbReference type="SUPFAM" id="SSF48371">
    <property type="entry name" value="ARM repeat"/>
    <property type="match status" value="2"/>
</dbReference>
<evidence type="ECO:0000256" key="3">
    <source>
        <dbReference type="ARBA" id="ARBA00010136"/>
    </source>
</evidence>
<proteinExistence type="inferred from homology"/>
<keyword evidence="8" id="KW-0479">Metal-binding</keyword>
<feature type="compositionally biased region" description="Basic and acidic residues" evidence="14">
    <location>
        <begin position="885"/>
        <end position="894"/>
    </location>
</feature>
<dbReference type="EC" id="3.4.11.2" evidence="4"/>
<sequence length="905" mass="100577">MKRAFPFPGTRSHYAPDSICRIEHVRIDIDVEVEQRRIHGRTSLTLSPIGGLSERAAAGGASTWVPIDAVEFDIEAVSCGGQALPYRYDGQVLRVDLAPALAAAPDEAGRKRSRLVVDIDYGTRPRRGLYFVGPDEGYPDKPSQVWSQGQDQDSRYWFPCFDTPHAKATSELIARVPAHFSAVSNGTCMANRVDADSGKRTVHWRLDTPHSCYLITLVAAELSEIRDSAGALDVRYYVTPGREDDARRTLERTPQMIELFSRTFGCDYPYEKYAQIFVADFIFGGMENTTATSLTDQILLDERAALDADADGLVSHELAHQWFGDLVTCRDWSQSWLNEGFATYSEYVWRAHVQGEDEGALVRQAWTRMYFQEDKQRYRRPIATRMFQVPIEIFDRHLYEKGALVLHMLRRELGDAAFWRAIARYLADNRGGSVEIRDLVRAIERATGRMMDWFFDQWLTEGAGHPELAISYEWEPERGLARVNVSQTQTVDETTPLFRMPASMRFRVGERDVDLPFEITEEAQSFFFALDQAPTQAIFDPGKHLLAEVTMNKGQNLLLAELAEATEAVDRMAAARALGKQGGERATEALIRGLGEDPFWSVRAACAEALAGLRSERACAALVAAVSSTEHPKARRAVVRALGAFRGHDSAAEALRRVVEDGDESCFVEASACEALGRTRAPGALESLSQALTRDSYRDVIRSHVYMGLAATREEDALPILREGTRYGRPSGGRRAATETLARLAAEHGGREAIRARELCVDLLRDRDFMVQFSAIQALAALGDARAVPALEAMMTRELDGRLRRRARETVRDLRAATRPNEERAAMRDEIDQLRQRVGKLEERLSAALTFIEANAEGKGGQSDKKKAGKNKKKAGKGKGKAGKAKSDKAKSDNDTADASSSSDA</sequence>
<evidence type="ECO:0000259" key="16">
    <source>
        <dbReference type="Pfam" id="PF17900"/>
    </source>
</evidence>
<comment type="similarity">
    <text evidence="3">Belongs to the peptidase M1 family.</text>
</comment>
<dbReference type="GO" id="GO:0005615">
    <property type="term" value="C:extracellular space"/>
    <property type="evidence" value="ECO:0007669"/>
    <property type="project" value="TreeGrafter"/>
</dbReference>
<keyword evidence="6 17" id="KW-0031">Aminopeptidase</keyword>
<feature type="domain" description="Peptidase M1 membrane alanine aminopeptidase" evidence="15">
    <location>
        <begin position="249"/>
        <end position="458"/>
    </location>
</feature>
<dbReference type="SUPFAM" id="SSF55486">
    <property type="entry name" value="Metalloproteases ('zincins'), catalytic domain"/>
    <property type="match status" value="1"/>
</dbReference>
<dbReference type="InterPro" id="IPR014782">
    <property type="entry name" value="Peptidase_M1_dom"/>
</dbReference>
<feature type="compositionally biased region" description="Basic residues" evidence="14">
    <location>
        <begin position="867"/>
        <end position="884"/>
    </location>
</feature>
<dbReference type="FunFam" id="1.10.390.10:FF:000013">
    <property type="entry name" value="Aminopeptidase N"/>
    <property type="match status" value="1"/>
</dbReference>
<evidence type="ECO:0000256" key="10">
    <source>
        <dbReference type="ARBA" id="ARBA00022833"/>
    </source>
</evidence>
<dbReference type="KEGG" id="hoh:Hoch_5408"/>
<keyword evidence="9" id="KW-0378">Hydrolase</keyword>
<dbReference type="OrthoDB" id="9816201at2"/>
<evidence type="ECO:0000259" key="15">
    <source>
        <dbReference type="Pfam" id="PF01433"/>
    </source>
</evidence>
<dbReference type="GO" id="GO:0016285">
    <property type="term" value="F:alanyl aminopeptidase activity"/>
    <property type="evidence" value="ECO:0007669"/>
    <property type="project" value="UniProtKB-EC"/>
</dbReference>
<dbReference type="InterPro" id="IPR001930">
    <property type="entry name" value="Peptidase_M1"/>
</dbReference>
<dbReference type="InterPro" id="IPR016024">
    <property type="entry name" value="ARM-type_fold"/>
</dbReference>
<keyword evidence="7" id="KW-0645">Protease</keyword>
<evidence type="ECO:0000256" key="11">
    <source>
        <dbReference type="ARBA" id="ARBA00023049"/>
    </source>
</evidence>
<dbReference type="InterPro" id="IPR011989">
    <property type="entry name" value="ARM-like"/>
</dbReference>
<evidence type="ECO:0000313" key="17">
    <source>
        <dbReference type="EMBL" id="ACY17892.1"/>
    </source>
</evidence>
<evidence type="ECO:0000256" key="6">
    <source>
        <dbReference type="ARBA" id="ARBA00022438"/>
    </source>
</evidence>
<evidence type="ECO:0000256" key="2">
    <source>
        <dbReference type="ARBA" id="ARBA00001947"/>
    </source>
</evidence>
<dbReference type="STRING" id="502025.Hoch_5408"/>
<dbReference type="PANTHER" id="PTHR11533">
    <property type="entry name" value="PROTEASE M1 ZINC METALLOPROTEASE"/>
    <property type="match status" value="1"/>
</dbReference>
<dbReference type="Gene3D" id="1.10.390.10">
    <property type="entry name" value="Neutral Protease Domain 2"/>
    <property type="match status" value="1"/>
</dbReference>